<protein>
    <submittedName>
        <fullName evidence="2">CENP-B N-terminal DNA-binding domain-containing protein</fullName>
    </submittedName>
</protein>
<keyword evidence="3" id="KW-1185">Reference proteome</keyword>
<evidence type="ECO:0000259" key="1">
    <source>
        <dbReference type="Pfam" id="PF04218"/>
    </source>
</evidence>
<dbReference type="InterPro" id="IPR007889">
    <property type="entry name" value="HTH_Psq"/>
</dbReference>
<dbReference type="Proteomes" id="UP000198565">
    <property type="component" value="Unassembled WGS sequence"/>
</dbReference>
<dbReference type="OrthoDB" id="2883388at2"/>
<dbReference type="GO" id="GO:0003677">
    <property type="term" value="F:DNA binding"/>
    <property type="evidence" value="ECO:0007669"/>
    <property type="project" value="UniProtKB-KW"/>
</dbReference>
<name>A0A1I4QDK5_9BACI</name>
<feature type="domain" description="HTH psq-type" evidence="1">
    <location>
        <begin position="3"/>
        <end position="43"/>
    </location>
</feature>
<dbReference type="RefSeq" id="WP_091485806.1">
    <property type="nucleotide sequence ID" value="NZ_FOTR01000016.1"/>
</dbReference>
<evidence type="ECO:0000313" key="2">
    <source>
        <dbReference type="EMBL" id="SFM38097.1"/>
    </source>
</evidence>
<dbReference type="AlphaFoldDB" id="A0A1I4QDK5"/>
<gene>
    <name evidence="2" type="ORF">SAMN04487943_1164</name>
</gene>
<proteinExistence type="predicted"/>
<reference evidence="3" key="1">
    <citation type="submission" date="2016-10" db="EMBL/GenBank/DDBJ databases">
        <authorList>
            <person name="Varghese N."/>
            <person name="Submissions S."/>
        </authorList>
    </citation>
    <scope>NUCLEOTIDE SEQUENCE [LARGE SCALE GENOMIC DNA]</scope>
    <source>
        <strain evidence="3">CGMCC 1.4250</strain>
    </source>
</reference>
<dbReference type="Pfam" id="PF04218">
    <property type="entry name" value="CENP-B_N"/>
    <property type="match status" value="1"/>
</dbReference>
<accession>A0A1I4QDK5</accession>
<dbReference type="EMBL" id="FOTR01000016">
    <property type="protein sequence ID" value="SFM38097.1"/>
    <property type="molecule type" value="Genomic_DNA"/>
</dbReference>
<sequence length="64" mass="7553">MVEKHWLFQLLAEGELTKTEIAKRCGIASQTLYVWYNDDAVFKAELDRRLQQRKVLVEKIIDSN</sequence>
<keyword evidence="2" id="KW-0238">DNA-binding</keyword>
<evidence type="ECO:0000313" key="3">
    <source>
        <dbReference type="Proteomes" id="UP000198565"/>
    </source>
</evidence>
<dbReference type="Gene3D" id="1.10.10.60">
    <property type="entry name" value="Homeodomain-like"/>
    <property type="match status" value="1"/>
</dbReference>
<organism evidence="2 3">
    <name type="scientific">Gracilibacillus orientalis</name>
    <dbReference type="NCBI Taxonomy" id="334253"/>
    <lineage>
        <taxon>Bacteria</taxon>
        <taxon>Bacillati</taxon>
        <taxon>Bacillota</taxon>
        <taxon>Bacilli</taxon>
        <taxon>Bacillales</taxon>
        <taxon>Bacillaceae</taxon>
        <taxon>Gracilibacillus</taxon>
    </lineage>
</organism>